<evidence type="ECO:0000313" key="3">
    <source>
        <dbReference type="EMBL" id="KAK0952278.1"/>
    </source>
</evidence>
<name>A0AAN6K0D2_9PEZI</name>
<feature type="domain" description="Plastocyanin-like" evidence="2">
    <location>
        <begin position="5"/>
        <end position="138"/>
    </location>
</feature>
<evidence type="ECO:0000256" key="1">
    <source>
        <dbReference type="ARBA" id="ARBA00010609"/>
    </source>
</evidence>
<evidence type="ECO:0000313" key="4">
    <source>
        <dbReference type="Proteomes" id="UP001175353"/>
    </source>
</evidence>
<dbReference type="SUPFAM" id="SSF49503">
    <property type="entry name" value="Cupredoxins"/>
    <property type="match status" value="1"/>
</dbReference>
<dbReference type="Pfam" id="PF00394">
    <property type="entry name" value="Cu-oxidase"/>
    <property type="match status" value="1"/>
</dbReference>
<dbReference type="InterPro" id="IPR045087">
    <property type="entry name" value="Cu-oxidase_fam"/>
</dbReference>
<dbReference type="AlphaFoldDB" id="A0AAN6K0D2"/>
<dbReference type="PANTHER" id="PTHR11709">
    <property type="entry name" value="MULTI-COPPER OXIDASE"/>
    <property type="match status" value="1"/>
</dbReference>
<dbReference type="InterPro" id="IPR001117">
    <property type="entry name" value="Cu-oxidase_2nd"/>
</dbReference>
<dbReference type="Proteomes" id="UP001175353">
    <property type="component" value="Unassembled WGS sequence"/>
</dbReference>
<keyword evidence="4" id="KW-1185">Reference proteome</keyword>
<proteinExistence type="inferred from homology"/>
<comment type="similarity">
    <text evidence="1">Belongs to the multicopper oxidase family.</text>
</comment>
<dbReference type="InterPro" id="IPR008972">
    <property type="entry name" value="Cupredoxin"/>
</dbReference>
<comment type="caution">
    <text evidence="3">The sequence shown here is derived from an EMBL/GenBank/DDBJ whole genome shotgun (WGS) entry which is preliminary data.</text>
</comment>
<evidence type="ECO:0000259" key="2">
    <source>
        <dbReference type="Pfam" id="PF00394"/>
    </source>
</evidence>
<accession>A0AAN6K0D2</accession>
<dbReference type="PANTHER" id="PTHR11709:SF145">
    <property type="entry name" value="LCC1"/>
    <property type="match status" value="1"/>
</dbReference>
<reference evidence="3" key="1">
    <citation type="submission" date="2023-06" db="EMBL/GenBank/DDBJ databases">
        <title>Black Yeasts Isolated from many extreme environments.</title>
        <authorList>
            <person name="Coleine C."/>
            <person name="Stajich J.E."/>
            <person name="Selbmann L."/>
        </authorList>
    </citation>
    <scope>NUCLEOTIDE SEQUENCE</scope>
    <source>
        <strain evidence="3">CCFEE 5200</strain>
    </source>
</reference>
<organism evidence="3 4">
    <name type="scientific">Friedmanniomyces endolithicus</name>
    <dbReference type="NCBI Taxonomy" id="329885"/>
    <lineage>
        <taxon>Eukaryota</taxon>
        <taxon>Fungi</taxon>
        <taxon>Dikarya</taxon>
        <taxon>Ascomycota</taxon>
        <taxon>Pezizomycotina</taxon>
        <taxon>Dothideomycetes</taxon>
        <taxon>Dothideomycetidae</taxon>
        <taxon>Mycosphaerellales</taxon>
        <taxon>Teratosphaeriaceae</taxon>
        <taxon>Friedmanniomyces</taxon>
    </lineage>
</organism>
<protein>
    <recommendedName>
        <fullName evidence="2">Plastocyanin-like domain-containing protein</fullName>
    </recommendedName>
</protein>
<sequence>MDLGPVMVGDWYHGYYETVLDALLRPLPVANIPMSNNNLINGENDFDCSNTSLPCTPNAPLATFNFTSGKTCKLRFINPSAAAVQKITIDGHMMQVTANDFVEIQPYETDHITLAVGQRTDVLVKATGKPTDAVWMRSYKPPPCWPTNCGDEMKAAIFYENADRFQVPTTSPGPNAYN</sequence>
<dbReference type="GO" id="GO:0016491">
    <property type="term" value="F:oxidoreductase activity"/>
    <property type="evidence" value="ECO:0007669"/>
    <property type="project" value="TreeGrafter"/>
</dbReference>
<dbReference type="Gene3D" id="2.60.40.420">
    <property type="entry name" value="Cupredoxins - blue copper proteins"/>
    <property type="match status" value="1"/>
</dbReference>
<gene>
    <name evidence="3" type="ORF">LTR91_024498</name>
</gene>
<dbReference type="EMBL" id="JAUJLE010000624">
    <property type="protein sequence ID" value="KAK0952278.1"/>
    <property type="molecule type" value="Genomic_DNA"/>
</dbReference>